<comment type="similarity">
    <text evidence="1">Belongs to the metallo-dependent hydrolases superfamily.</text>
</comment>
<organism evidence="4 6">
    <name type="scientific">Alteromonas stellipolaris</name>
    <dbReference type="NCBI Taxonomy" id="233316"/>
    <lineage>
        <taxon>Bacteria</taxon>
        <taxon>Pseudomonadati</taxon>
        <taxon>Pseudomonadota</taxon>
        <taxon>Gammaproteobacteria</taxon>
        <taxon>Alteromonadales</taxon>
        <taxon>Alteromonadaceae</taxon>
        <taxon>Alteromonas/Salinimonas group</taxon>
        <taxon>Alteromonas</taxon>
    </lineage>
</organism>
<dbReference type="InterPro" id="IPR032466">
    <property type="entry name" value="Metal_Hydrolase"/>
</dbReference>
<dbReference type="PANTHER" id="PTHR43569:SF2">
    <property type="entry name" value="AMIDOHYDROLASE-RELATED DOMAIN-CONTAINING PROTEIN"/>
    <property type="match status" value="1"/>
</dbReference>
<evidence type="ECO:0000313" key="5">
    <source>
        <dbReference type="Proteomes" id="UP000056750"/>
    </source>
</evidence>
<dbReference type="AlphaFoldDB" id="A0AAW7Z0J0"/>
<dbReference type="InterPro" id="IPR052350">
    <property type="entry name" value="Metallo-dep_Lactonases"/>
</dbReference>
<evidence type="ECO:0000313" key="6">
    <source>
        <dbReference type="Proteomes" id="UP001170717"/>
    </source>
</evidence>
<dbReference type="Pfam" id="PF04909">
    <property type="entry name" value="Amidohydro_2"/>
    <property type="match status" value="1"/>
</dbReference>
<protein>
    <submittedName>
        <fullName evidence="4">Amidohydrolase family protein</fullName>
    </submittedName>
</protein>
<evidence type="ECO:0000313" key="4">
    <source>
        <dbReference type="EMBL" id="MDO6576476.1"/>
    </source>
</evidence>
<dbReference type="EMBL" id="JAUOQI010000002">
    <property type="protein sequence ID" value="MDO6576476.1"/>
    <property type="molecule type" value="Genomic_DNA"/>
</dbReference>
<accession>A0AAW7Z0J0</accession>
<name>A0AAW7Z0J0_9ALTE</name>
<reference evidence="3 5" key="1">
    <citation type="submission" date="2015-12" db="EMBL/GenBank/DDBJ databases">
        <title>Intraspecies pangenome expansion in the marine bacterium Alteromonas.</title>
        <authorList>
            <person name="Lopez-Perez M."/>
            <person name="Rodriguez-Valera F."/>
        </authorList>
    </citation>
    <scope>NUCLEOTIDE SEQUENCE [LARGE SCALE GENOMIC DNA]</scope>
    <source>
        <strain evidence="3 5">LMG 21861</strain>
    </source>
</reference>
<evidence type="ECO:0000259" key="2">
    <source>
        <dbReference type="Pfam" id="PF04909"/>
    </source>
</evidence>
<evidence type="ECO:0000256" key="1">
    <source>
        <dbReference type="ARBA" id="ARBA00038310"/>
    </source>
</evidence>
<proteinExistence type="inferred from homology"/>
<dbReference type="EMBL" id="CP013926">
    <property type="protein sequence ID" value="AMJ73321.1"/>
    <property type="molecule type" value="Genomic_DNA"/>
</dbReference>
<dbReference type="GO" id="GO:0016787">
    <property type="term" value="F:hydrolase activity"/>
    <property type="evidence" value="ECO:0007669"/>
    <property type="project" value="InterPro"/>
</dbReference>
<dbReference type="InterPro" id="IPR006680">
    <property type="entry name" value="Amidohydro-rel"/>
</dbReference>
<sequence length="289" mass="32560">MNIVDGHLHFFALEAGDYHWLKPQNPPYWQDKQAIALSCDERSLTLSSGHTLAGYVHVEAGFDNERPWREIRYLEQRAQLPFKSVASIDLCSERALSDIQTLAGFSSVAGLRHILDEQASFILTHPKTKHALKLSSEYGLSFDAQLDVGDGKAVSALLRLLEALPALSVIINHAGSSLLGSAVTATYIKQWRINMKVLAQCPRVAVKLSGWEMQCRDWHWRSAQNVVVETVAIFGVSRVMLASNFPLSNWRHSYQALWLQYEKMLAQFTFDEKCGLLANNTARWYGLDI</sequence>
<keyword evidence="5" id="KW-1185">Reference proteome</keyword>
<dbReference type="PANTHER" id="PTHR43569">
    <property type="entry name" value="AMIDOHYDROLASE"/>
    <property type="match status" value="1"/>
</dbReference>
<evidence type="ECO:0000313" key="3">
    <source>
        <dbReference type="EMBL" id="AMJ73321.1"/>
    </source>
</evidence>
<feature type="domain" description="Amidohydrolase-related" evidence="2">
    <location>
        <begin position="4"/>
        <end position="287"/>
    </location>
</feature>
<dbReference type="KEGG" id="asq:AVL57_04625"/>
<dbReference type="Proteomes" id="UP001170717">
    <property type="component" value="Unassembled WGS sequence"/>
</dbReference>
<gene>
    <name evidence="3" type="ORF">AVL57_04625</name>
    <name evidence="4" type="ORF">Q4527_03700</name>
</gene>
<reference evidence="4" key="2">
    <citation type="submission" date="2023-07" db="EMBL/GenBank/DDBJ databases">
        <title>Genome content predicts the carbon catabolic preferences of heterotrophic bacteria.</title>
        <authorList>
            <person name="Gralka M."/>
        </authorList>
    </citation>
    <scope>NUCLEOTIDE SEQUENCE</scope>
    <source>
        <strain evidence="4">F2M12</strain>
    </source>
</reference>
<dbReference type="Gene3D" id="3.20.20.140">
    <property type="entry name" value="Metal-dependent hydrolases"/>
    <property type="match status" value="1"/>
</dbReference>
<dbReference type="Proteomes" id="UP000056750">
    <property type="component" value="Chromosome"/>
</dbReference>
<dbReference type="RefSeq" id="WP_057793898.1">
    <property type="nucleotide sequence ID" value="NZ_CAXIBE010000034.1"/>
</dbReference>
<dbReference type="SUPFAM" id="SSF51556">
    <property type="entry name" value="Metallo-dependent hydrolases"/>
    <property type="match status" value="1"/>
</dbReference>